<dbReference type="eggNOG" id="ENOG502RDRV">
    <property type="taxonomic scope" value="Eukaryota"/>
</dbReference>
<dbReference type="InParanoid" id="A0A0D1E1K1"/>
<dbReference type="RefSeq" id="XP_011388646.1">
    <property type="nucleotide sequence ID" value="XM_011390344.1"/>
</dbReference>
<protein>
    <submittedName>
        <fullName evidence="2">Uncharacterized protein</fullName>
    </submittedName>
</protein>
<gene>
    <name evidence="2" type="ORF">UMAG_02332</name>
</gene>
<dbReference type="OrthoDB" id="2556703at2759"/>
<dbReference type="VEuPathDB" id="FungiDB:UMAG_02332"/>
<dbReference type="GeneID" id="23563105"/>
<sequence length="233" mass="24806">MYPSSAVAQSHVPGAAVSCALQQPPPSCTANAFPAHHRTASIFQNPSFDNKHSAYRSTEASSSISKADEAALTNDQYHVEPVCAQPISSTMVTTSTNTATTSAMMVDDTAMKAEVLPEVNACNSIKDEAVKPADANQTQTERNADPAGDNGSSSAVRKVRAAECAVRGDAAVLGVADITGSAATGTILFWCSATLKAQQYAVRSRPCREMTAFSRFDLLRFHLVRTRFAARFR</sequence>
<feature type="region of interest" description="Disordered" evidence="1">
    <location>
        <begin position="128"/>
        <end position="155"/>
    </location>
</feature>
<keyword evidence="3" id="KW-1185">Reference proteome</keyword>
<organism evidence="2 3">
    <name type="scientific">Mycosarcoma maydis</name>
    <name type="common">Corn smut fungus</name>
    <name type="synonym">Ustilago maydis</name>
    <dbReference type="NCBI Taxonomy" id="5270"/>
    <lineage>
        <taxon>Eukaryota</taxon>
        <taxon>Fungi</taxon>
        <taxon>Dikarya</taxon>
        <taxon>Basidiomycota</taxon>
        <taxon>Ustilaginomycotina</taxon>
        <taxon>Ustilaginomycetes</taxon>
        <taxon>Ustilaginales</taxon>
        <taxon>Ustilaginaceae</taxon>
        <taxon>Mycosarcoma</taxon>
    </lineage>
</organism>
<accession>A0A0D1E1K1</accession>
<dbReference type="EMBL" id="CM003144">
    <property type="protein sequence ID" value="KIS69811.1"/>
    <property type="molecule type" value="Genomic_DNA"/>
</dbReference>
<evidence type="ECO:0000256" key="1">
    <source>
        <dbReference type="SAM" id="MobiDB-lite"/>
    </source>
</evidence>
<evidence type="ECO:0000313" key="3">
    <source>
        <dbReference type="Proteomes" id="UP000000561"/>
    </source>
</evidence>
<proteinExistence type="predicted"/>
<dbReference type="Proteomes" id="UP000000561">
    <property type="component" value="Chromosome 5"/>
</dbReference>
<dbReference type="KEGG" id="uma:UMAG_02332"/>
<evidence type="ECO:0000313" key="2">
    <source>
        <dbReference type="EMBL" id="KIS69811.1"/>
    </source>
</evidence>
<dbReference type="AlphaFoldDB" id="A0A0D1E1K1"/>
<reference evidence="2 3" key="1">
    <citation type="journal article" date="2006" name="Nature">
        <title>Insights from the genome of the biotrophic fungal plant pathogen Ustilago maydis.</title>
        <authorList>
            <person name="Kamper J."/>
            <person name="Kahmann R."/>
            <person name="Bolker M."/>
            <person name="Ma L.J."/>
            <person name="Brefort T."/>
            <person name="Saville B.J."/>
            <person name="Banuett F."/>
            <person name="Kronstad J.W."/>
            <person name="Gold S.E."/>
            <person name="Muller O."/>
            <person name="Perlin M.H."/>
            <person name="Wosten H.A."/>
            <person name="de Vries R."/>
            <person name="Ruiz-Herrera J."/>
            <person name="Reynaga-Pena C.G."/>
            <person name="Snetselaar K."/>
            <person name="McCann M."/>
            <person name="Perez-Martin J."/>
            <person name="Feldbrugge M."/>
            <person name="Basse C.W."/>
            <person name="Steinberg G."/>
            <person name="Ibeas J.I."/>
            <person name="Holloman W."/>
            <person name="Guzman P."/>
            <person name="Farman M."/>
            <person name="Stajich J.E."/>
            <person name="Sentandreu R."/>
            <person name="Gonzalez-Prieto J.M."/>
            <person name="Kennell J.C."/>
            <person name="Molina L."/>
            <person name="Schirawski J."/>
            <person name="Mendoza-Mendoza A."/>
            <person name="Greilinger D."/>
            <person name="Munch K."/>
            <person name="Rossel N."/>
            <person name="Scherer M."/>
            <person name="Vranes M."/>
            <person name="Ladendorf O."/>
            <person name="Vincon V."/>
            <person name="Fuchs U."/>
            <person name="Sandrock B."/>
            <person name="Meng S."/>
            <person name="Ho E.C."/>
            <person name="Cahill M.J."/>
            <person name="Boyce K.J."/>
            <person name="Klose J."/>
            <person name="Klosterman S.J."/>
            <person name="Deelstra H.J."/>
            <person name="Ortiz-Castellanos L."/>
            <person name="Li W."/>
            <person name="Sanchez-Alonso P."/>
            <person name="Schreier P.H."/>
            <person name="Hauser-Hahn I."/>
            <person name="Vaupel M."/>
            <person name="Koopmann E."/>
            <person name="Friedrich G."/>
            <person name="Voss H."/>
            <person name="Schluter T."/>
            <person name="Margolis J."/>
            <person name="Platt D."/>
            <person name="Swimmer C."/>
            <person name="Gnirke A."/>
            <person name="Chen F."/>
            <person name="Vysotskaia V."/>
            <person name="Mannhaupt G."/>
            <person name="Guldener U."/>
            <person name="Munsterkotter M."/>
            <person name="Haase D."/>
            <person name="Oesterheld M."/>
            <person name="Mewes H.W."/>
            <person name="Mauceli E.W."/>
            <person name="DeCaprio D."/>
            <person name="Wade C.M."/>
            <person name="Butler J."/>
            <person name="Young S."/>
            <person name="Jaffe D.B."/>
            <person name="Calvo S."/>
            <person name="Nusbaum C."/>
            <person name="Galagan J."/>
            <person name="Birren B.W."/>
        </authorList>
    </citation>
    <scope>NUCLEOTIDE SEQUENCE [LARGE SCALE GENOMIC DNA]</scope>
    <source>
        <strain evidence="3">DSM 14603 / FGSC 9021 / UM521</strain>
    </source>
</reference>
<name>A0A0D1E1K1_MYCMD</name>